<keyword evidence="1" id="KW-0472">Membrane</keyword>
<organism evidence="2 3">
    <name type="scientific">Nonomuraea helvata</name>
    <dbReference type="NCBI Taxonomy" id="37484"/>
    <lineage>
        <taxon>Bacteria</taxon>
        <taxon>Bacillati</taxon>
        <taxon>Actinomycetota</taxon>
        <taxon>Actinomycetes</taxon>
        <taxon>Streptosporangiales</taxon>
        <taxon>Streptosporangiaceae</taxon>
        <taxon>Nonomuraea</taxon>
    </lineage>
</organism>
<feature type="transmembrane region" description="Helical" evidence="1">
    <location>
        <begin position="6"/>
        <end position="32"/>
    </location>
</feature>
<accession>A0ABV5SH34</accession>
<keyword evidence="1" id="KW-0812">Transmembrane</keyword>
<evidence type="ECO:0000313" key="2">
    <source>
        <dbReference type="EMBL" id="MFB9630123.1"/>
    </source>
</evidence>
<keyword evidence="1" id="KW-1133">Transmembrane helix</keyword>
<evidence type="ECO:0000313" key="3">
    <source>
        <dbReference type="Proteomes" id="UP001589532"/>
    </source>
</evidence>
<dbReference type="Proteomes" id="UP001589532">
    <property type="component" value="Unassembled WGS sequence"/>
</dbReference>
<proteinExistence type="predicted"/>
<name>A0ABV5SH34_9ACTN</name>
<comment type="caution">
    <text evidence="2">The sequence shown here is derived from an EMBL/GenBank/DDBJ whole genome shotgun (WGS) entry which is preliminary data.</text>
</comment>
<dbReference type="RefSeq" id="WP_345002825.1">
    <property type="nucleotide sequence ID" value="NZ_BAAAXV010000012.1"/>
</dbReference>
<dbReference type="EMBL" id="JBHMBW010000080">
    <property type="protein sequence ID" value="MFB9630123.1"/>
    <property type="molecule type" value="Genomic_DNA"/>
</dbReference>
<gene>
    <name evidence="2" type="ORF">ACFFSA_44220</name>
</gene>
<protein>
    <submittedName>
        <fullName evidence="2">Uncharacterized protein</fullName>
    </submittedName>
</protein>
<sequence>MTRGMAAYLIALGGLTRAAALAALLVLIAALVRLLPRTTATG</sequence>
<evidence type="ECO:0000256" key="1">
    <source>
        <dbReference type="SAM" id="Phobius"/>
    </source>
</evidence>
<keyword evidence="3" id="KW-1185">Reference proteome</keyword>
<reference evidence="2 3" key="1">
    <citation type="submission" date="2024-09" db="EMBL/GenBank/DDBJ databases">
        <authorList>
            <person name="Sun Q."/>
            <person name="Mori K."/>
        </authorList>
    </citation>
    <scope>NUCLEOTIDE SEQUENCE [LARGE SCALE GENOMIC DNA]</scope>
    <source>
        <strain evidence="2 3">JCM 3143</strain>
    </source>
</reference>